<dbReference type="InParanoid" id="G7DTP7"/>
<dbReference type="InterPro" id="IPR036397">
    <property type="entry name" value="RNaseH_sf"/>
</dbReference>
<dbReference type="InterPro" id="IPR012337">
    <property type="entry name" value="RNaseH-like_sf"/>
</dbReference>
<comment type="caution">
    <text evidence="3">The sequence shown here is derived from an EMBL/GenBank/DDBJ whole genome shotgun (WGS) entry which is preliminary data.</text>
</comment>
<dbReference type="GO" id="GO:0004523">
    <property type="term" value="F:RNA-DNA hybrid ribonuclease activity"/>
    <property type="evidence" value="ECO:0007669"/>
    <property type="project" value="InterPro"/>
</dbReference>
<feature type="region of interest" description="Disordered" evidence="1">
    <location>
        <begin position="22"/>
        <end position="86"/>
    </location>
</feature>
<dbReference type="Gene3D" id="3.30.420.10">
    <property type="entry name" value="Ribonuclease H-like superfamily/Ribonuclease H"/>
    <property type="match status" value="1"/>
</dbReference>
<reference evidence="3 4" key="2">
    <citation type="journal article" date="2012" name="Open Biol.">
        <title>Characteristics of nucleosomes and linker DNA regions on the genome of the basidiomycete Mixia osmundae revealed by mono- and dinucleosome mapping.</title>
        <authorList>
            <person name="Nishida H."/>
            <person name="Kondo S."/>
            <person name="Matsumoto T."/>
            <person name="Suzuki Y."/>
            <person name="Yoshikawa H."/>
            <person name="Taylor T.D."/>
            <person name="Sugiyama J."/>
        </authorList>
    </citation>
    <scope>NUCLEOTIDE SEQUENCE [LARGE SCALE GENOMIC DNA]</scope>
    <source>
        <strain evidence="4">CBS 9802 / IAM 14324 / JCM 22182 / KY 12970</strain>
    </source>
</reference>
<protein>
    <recommendedName>
        <fullName evidence="2">RNase H type-1 domain-containing protein</fullName>
    </recommendedName>
</protein>
<feature type="domain" description="RNase H type-1" evidence="2">
    <location>
        <begin position="124"/>
        <end position="254"/>
    </location>
</feature>
<evidence type="ECO:0000256" key="1">
    <source>
        <dbReference type="SAM" id="MobiDB-lite"/>
    </source>
</evidence>
<evidence type="ECO:0000313" key="3">
    <source>
        <dbReference type="EMBL" id="GAA93957.1"/>
    </source>
</evidence>
<dbReference type="PROSITE" id="PS50879">
    <property type="entry name" value="RNASE_H_1"/>
    <property type="match status" value="1"/>
</dbReference>
<feature type="compositionally biased region" description="Polar residues" evidence="1">
    <location>
        <begin position="48"/>
        <end position="58"/>
    </location>
</feature>
<dbReference type="AlphaFoldDB" id="G7DTP7"/>
<reference evidence="3 4" key="1">
    <citation type="journal article" date="2011" name="J. Gen. Appl. Microbiol.">
        <title>Draft genome sequencing of the enigmatic basidiomycete Mixia osmundae.</title>
        <authorList>
            <person name="Nishida H."/>
            <person name="Nagatsuka Y."/>
            <person name="Sugiyama J."/>
        </authorList>
    </citation>
    <scope>NUCLEOTIDE SEQUENCE [LARGE SCALE GENOMIC DNA]</scope>
    <source>
        <strain evidence="4">CBS 9802 / IAM 14324 / JCM 22182 / KY 12970</strain>
    </source>
</reference>
<dbReference type="HOGENOM" id="CLU_1054043_0_0_1"/>
<gene>
    <name evidence="3" type="primary">Mo00603</name>
    <name evidence="3" type="ORF">E5Q_00603</name>
</gene>
<dbReference type="SUPFAM" id="SSF53098">
    <property type="entry name" value="Ribonuclease H-like"/>
    <property type="match status" value="1"/>
</dbReference>
<feature type="compositionally biased region" description="Basic and acidic residues" evidence="1">
    <location>
        <begin position="70"/>
        <end position="79"/>
    </location>
</feature>
<dbReference type="Proteomes" id="UP000009131">
    <property type="component" value="Unassembled WGS sequence"/>
</dbReference>
<name>G7DTP7_MIXOS</name>
<keyword evidence="4" id="KW-1185">Reference proteome</keyword>
<dbReference type="InterPro" id="IPR002156">
    <property type="entry name" value="RNaseH_domain"/>
</dbReference>
<organism evidence="3 4">
    <name type="scientific">Mixia osmundae (strain CBS 9802 / IAM 14324 / JCM 22182 / KY 12970)</name>
    <dbReference type="NCBI Taxonomy" id="764103"/>
    <lineage>
        <taxon>Eukaryota</taxon>
        <taxon>Fungi</taxon>
        <taxon>Dikarya</taxon>
        <taxon>Basidiomycota</taxon>
        <taxon>Pucciniomycotina</taxon>
        <taxon>Mixiomycetes</taxon>
        <taxon>Mixiales</taxon>
        <taxon>Mixiaceae</taxon>
        <taxon>Mixia</taxon>
    </lineage>
</organism>
<dbReference type="EMBL" id="BABT02000026">
    <property type="protein sequence ID" value="GAA93957.1"/>
    <property type="molecule type" value="Genomic_DNA"/>
</dbReference>
<dbReference type="GO" id="GO:0003676">
    <property type="term" value="F:nucleic acid binding"/>
    <property type="evidence" value="ECO:0007669"/>
    <property type="project" value="InterPro"/>
</dbReference>
<evidence type="ECO:0000313" key="4">
    <source>
        <dbReference type="Proteomes" id="UP000009131"/>
    </source>
</evidence>
<evidence type="ECO:0000259" key="2">
    <source>
        <dbReference type="PROSITE" id="PS50879"/>
    </source>
</evidence>
<accession>G7DTP7</accession>
<sequence length="264" mass="28304">MNQDRILPTLEGVSWRSRLMSVKARAGSKQAPEERSREGNACTGGTDVGSQSTSQGKVCSSLGPGQSPKAEVKRSREAKGQAGRRASHSYMPTLEKVLVPIESAGLCQLDKAGSSHVEPCRSQTVADLMLYTDDSCACDASGAGGAFRLVDELGIITWFVYNIHLPFGTDANIAETEAVLYGFNLLHRGALGQATRRFTLFTDSIFVLAQAVNSPYLEVDPDLCKLVVDAAWVEGHTGVEGNELAYLAGCGGTSWTPDLEEHHK</sequence>
<proteinExistence type="predicted"/>